<comment type="subcellular location">
    <subcellularLocation>
        <location evidence="1">Cell membrane</location>
        <topology evidence="1">Multi-pass membrane protein</topology>
    </subcellularLocation>
</comment>
<feature type="transmembrane region" description="Helical" evidence="6">
    <location>
        <begin position="12"/>
        <end position="35"/>
    </location>
</feature>
<organism evidence="7 8">
    <name type="scientific">candidate division WOR-1 bacterium RIFOXYC2_FULL_46_14</name>
    <dbReference type="NCBI Taxonomy" id="1802587"/>
    <lineage>
        <taxon>Bacteria</taxon>
        <taxon>Bacillati</taxon>
        <taxon>Saganbacteria</taxon>
    </lineage>
</organism>
<dbReference type="Pfam" id="PF03739">
    <property type="entry name" value="LptF_LptG"/>
    <property type="match status" value="1"/>
</dbReference>
<dbReference type="Proteomes" id="UP000179242">
    <property type="component" value="Unassembled WGS sequence"/>
</dbReference>
<evidence type="ECO:0000256" key="3">
    <source>
        <dbReference type="ARBA" id="ARBA00022692"/>
    </source>
</evidence>
<protein>
    <recommendedName>
        <fullName evidence="9">LPS export ABC transporter permease LptG</fullName>
    </recommendedName>
</protein>
<evidence type="ECO:0000256" key="5">
    <source>
        <dbReference type="ARBA" id="ARBA00023136"/>
    </source>
</evidence>
<dbReference type="PANTHER" id="PTHR33529">
    <property type="entry name" value="SLR0882 PROTEIN-RELATED"/>
    <property type="match status" value="1"/>
</dbReference>
<evidence type="ECO:0008006" key="9">
    <source>
        <dbReference type="Google" id="ProtNLM"/>
    </source>
</evidence>
<reference evidence="7 8" key="1">
    <citation type="journal article" date="2016" name="Nat. Commun.">
        <title>Thousands of microbial genomes shed light on interconnected biogeochemical processes in an aquifer system.</title>
        <authorList>
            <person name="Anantharaman K."/>
            <person name="Brown C.T."/>
            <person name="Hug L.A."/>
            <person name="Sharon I."/>
            <person name="Castelle C.J."/>
            <person name="Probst A.J."/>
            <person name="Thomas B.C."/>
            <person name="Singh A."/>
            <person name="Wilkins M.J."/>
            <person name="Karaoz U."/>
            <person name="Brodie E.L."/>
            <person name="Williams K.H."/>
            <person name="Hubbard S.S."/>
            <person name="Banfield J.F."/>
        </authorList>
    </citation>
    <scope>NUCLEOTIDE SEQUENCE [LARGE SCALE GENOMIC DNA]</scope>
</reference>
<accession>A0A1F4U5K8</accession>
<name>A0A1F4U5K8_UNCSA</name>
<evidence type="ECO:0000313" key="8">
    <source>
        <dbReference type="Proteomes" id="UP000179242"/>
    </source>
</evidence>
<keyword evidence="3 6" id="KW-0812">Transmembrane</keyword>
<dbReference type="PANTHER" id="PTHR33529:SF6">
    <property type="entry name" value="YJGP_YJGQ FAMILY PERMEASE"/>
    <property type="match status" value="1"/>
</dbReference>
<sequence length="363" mass="40592">MPKLIDRYVIKELFDPFIFGLLSFSLILSASMVMFELVRAVVLQGMPLLIALKIFIFRLPSVMVYIFPMATLLAALLGFARLSKDSEVTAFRAGGISLNRLIYPVIAFGIAISLINLVFSEIVVPQANTAARNLVIESALEKAPKIQENVFVPEFNRGALRRVFYAKKLENSVLKSVIVQEFSNGILSQIINAKEALWDPEKKTWLFKNGIIYILSEDGEYKHLIRFDEQSVAIKFSPEEIFRDDSKPEEMSIIALRRHIELKEKMGEKVTGAKIHLNLKIAIPFASLVFVLLGAPLGLSPRRASSSIGLGLSIIVVFAYYVAMFFGMALGELELISPSLAAWLPNIITALISWYFINKANQC</sequence>
<feature type="transmembrane region" description="Helical" evidence="6">
    <location>
        <begin position="101"/>
        <end position="119"/>
    </location>
</feature>
<keyword evidence="5 6" id="KW-0472">Membrane</keyword>
<dbReference type="GO" id="GO:0043190">
    <property type="term" value="C:ATP-binding cassette (ABC) transporter complex"/>
    <property type="evidence" value="ECO:0007669"/>
    <property type="project" value="TreeGrafter"/>
</dbReference>
<evidence type="ECO:0000256" key="1">
    <source>
        <dbReference type="ARBA" id="ARBA00004651"/>
    </source>
</evidence>
<dbReference type="EMBL" id="MEUJ01000004">
    <property type="protein sequence ID" value="OGC40159.1"/>
    <property type="molecule type" value="Genomic_DNA"/>
</dbReference>
<feature type="transmembrane region" description="Helical" evidence="6">
    <location>
        <begin position="335"/>
        <end position="357"/>
    </location>
</feature>
<proteinExistence type="predicted"/>
<feature type="transmembrane region" description="Helical" evidence="6">
    <location>
        <begin position="308"/>
        <end position="329"/>
    </location>
</feature>
<keyword evidence="4 6" id="KW-1133">Transmembrane helix</keyword>
<dbReference type="AlphaFoldDB" id="A0A1F4U5K8"/>
<dbReference type="GO" id="GO:0015920">
    <property type="term" value="P:lipopolysaccharide transport"/>
    <property type="evidence" value="ECO:0007669"/>
    <property type="project" value="TreeGrafter"/>
</dbReference>
<evidence type="ECO:0000256" key="4">
    <source>
        <dbReference type="ARBA" id="ARBA00022989"/>
    </source>
</evidence>
<dbReference type="InterPro" id="IPR005495">
    <property type="entry name" value="LptG/LptF_permease"/>
</dbReference>
<feature type="transmembrane region" description="Helical" evidence="6">
    <location>
        <begin position="281"/>
        <end position="299"/>
    </location>
</feature>
<feature type="transmembrane region" description="Helical" evidence="6">
    <location>
        <begin position="55"/>
        <end position="80"/>
    </location>
</feature>
<keyword evidence="2" id="KW-1003">Cell membrane</keyword>
<evidence type="ECO:0000313" key="7">
    <source>
        <dbReference type="EMBL" id="OGC40159.1"/>
    </source>
</evidence>
<gene>
    <name evidence="7" type="ORF">A2438_02605</name>
</gene>
<evidence type="ECO:0000256" key="6">
    <source>
        <dbReference type="SAM" id="Phobius"/>
    </source>
</evidence>
<evidence type="ECO:0000256" key="2">
    <source>
        <dbReference type="ARBA" id="ARBA00022475"/>
    </source>
</evidence>
<comment type="caution">
    <text evidence="7">The sequence shown here is derived from an EMBL/GenBank/DDBJ whole genome shotgun (WGS) entry which is preliminary data.</text>
</comment>